<proteinExistence type="predicted"/>
<dbReference type="InterPro" id="IPR009799">
    <property type="entry name" value="EthD_dom"/>
</dbReference>
<gene>
    <name evidence="2" type="ORF">BN1049_00792</name>
</gene>
<dbReference type="OrthoDB" id="6369070at2"/>
<accession>A0A078MCW1</accession>
<evidence type="ECO:0000313" key="2">
    <source>
        <dbReference type="EMBL" id="CEA02561.1"/>
    </source>
</evidence>
<feature type="domain" description="EthD" evidence="1">
    <location>
        <begin position="11"/>
        <end position="88"/>
    </location>
</feature>
<name>A0A078MCW1_9PSED</name>
<reference evidence="2" key="1">
    <citation type="submission" date="2014-07" db="EMBL/GenBank/DDBJ databases">
        <authorList>
            <person name="Urmite Genomes Urmite Genomes"/>
        </authorList>
    </citation>
    <scope>NUCLEOTIDE SEQUENCE</scope>
    <source>
        <strain evidence="2">12M76_air</strain>
    </source>
</reference>
<protein>
    <recommendedName>
        <fullName evidence="1">EthD domain-containing protein</fullName>
    </recommendedName>
</protein>
<sequence length="213" mass="24402">MKAVSLVSRRADLDRAGFRDYYETTHCPLAMQYFPFLGYTRNHLLDHPELDFDCISEFEAPAWLDDVDVMGSRSRQLVMDDELKFMDPARIRVAGVRRHVLITPARDPATGRLDSRVLLLEWHGDSLLAEARQLAEQLTSARPDLHGMHLDLLDNDPRCPLPCNALLWIDWLDRSEPLPAALTQLPGLQRMVQVERCDTPLATLQERFVAFQP</sequence>
<dbReference type="GO" id="GO:0016491">
    <property type="term" value="F:oxidoreductase activity"/>
    <property type="evidence" value="ECO:0007669"/>
    <property type="project" value="InterPro"/>
</dbReference>
<dbReference type="Pfam" id="PF07110">
    <property type="entry name" value="EthD"/>
    <property type="match status" value="1"/>
</dbReference>
<dbReference type="InterPro" id="IPR011008">
    <property type="entry name" value="Dimeric_a/b-barrel"/>
</dbReference>
<dbReference type="SUPFAM" id="SSF54909">
    <property type="entry name" value="Dimeric alpha+beta barrel"/>
    <property type="match status" value="1"/>
</dbReference>
<dbReference type="EMBL" id="LM997413">
    <property type="protein sequence ID" value="CEA02561.1"/>
    <property type="molecule type" value="Genomic_DNA"/>
</dbReference>
<evidence type="ECO:0000259" key="1">
    <source>
        <dbReference type="Pfam" id="PF07110"/>
    </source>
</evidence>
<organism evidence="2">
    <name type="scientific">Pseudomonas saudimassiliensis</name>
    <dbReference type="NCBI Taxonomy" id="1461581"/>
    <lineage>
        <taxon>Bacteria</taxon>
        <taxon>Pseudomonadati</taxon>
        <taxon>Pseudomonadota</taxon>
        <taxon>Gammaproteobacteria</taxon>
        <taxon>Pseudomonadales</taxon>
        <taxon>Pseudomonadaceae</taxon>
        <taxon>Pseudomonas</taxon>
    </lineage>
</organism>
<dbReference type="AlphaFoldDB" id="A0A078MCW1"/>
<dbReference type="EMBL" id="LK391969">
    <property type="protein sequence ID" value="CEF25873.1"/>
    <property type="molecule type" value="Genomic_DNA"/>
</dbReference>
<dbReference type="PATRIC" id="fig|1461581.3.peg.776"/>
<dbReference type="Gene3D" id="3.30.70.100">
    <property type="match status" value="1"/>
</dbReference>
<dbReference type="RefSeq" id="WP_052508689.1">
    <property type="nucleotide sequence ID" value="NZ_LK391969.1"/>
</dbReference>